<reference evidence="1 2" key="1">
    <citation type="submission" date="2015-10" db="EMBL/GenBank/DDBJ databases">
        <title>Full genome of DAOMC 229536 Phialocephala scopiformis, a fungal endophyte of spruce producing the potent anti-insectan compound rugulosin.</title>
        <authorList>
            <consortium name="DOE Joint Genome Institute"/>
            <person name="Walker A.K."/>
            <person name="Frasz S.L."/>
            <person name="Seifert K.A."/>
            <person name="Miller J.D."/>
            <person name="Mondo S.J."/>
            <person name="Labutti K."/>
            <person name="Lipzen A."/>
            <person name="Dockter R."/>
            <person name="Kennedy M."/>
            <person name="Grigoriev I.V."/>
            <person name="Spatafora J.W."/>
        </authorList>
    </citation>
    <scope>NUCLEOTIDE SEQUENCE [LARGE SCALE GENOMIC DNA]</scope>
    <source>
        <strain evidence="1 2">CBS 120377</strain>
    </source>
</reference>
<name>A0A132B6B9_MOLSC</name>
<sequence length="197" mass="22836">MSKLHTPSIFLQNLCQDPNRNSTTTDIRNTDLSPSPIITIAKRNPDIKMTTVFWDGCCAFPPPEEQQVANRIVATAAIVHGFEWAGIICGFHTTIREGYTAEEHITVKYHNGPWDRDDWYHEGIIGHVYTSNRNEIIRSEIYYTNPDRTMRSHITFWCTGIEEEEGEELSIVNFEYQGARKVLDWIDVWCAVETRIW</sequence>
<keyword evidence="2" id="KW-1185">Reference proteome</keyword>
<gene>
    <name evidence="1" type="ORF">LY89DRAFT_677584</name>
</gene>
<dbReference type="EMBL" id="KQ947438">
    <property type="protein sequence ID" value="KUJ07803.1"/>
    <property type="molecule type" value="Genomic_DNA"/>
</dbReference>
<organism evidence="1 2">
    <name type="scientific">Mollisia scopiformis</name>
    <name type="common">Conifer needle endophyte fungus</name>
    <name type="synonym">Phialocephala scopiformis</name>
    <dbReference type="NCBI Taxonomy" id="149040"/>
    <lineage>
        <taxon>Eukaryota</taxon>
        <taxon>Fungi</taxon>
        <taxon>Dikarya</taxon>
        <taxon>Ascomycota</taxon>
        <taxon>Pezizomycotina</taxon>
        <taxon>Leotiomycetes</taxon>
        <taxon>Helotiales</taxon>
        <taxon>Mollisiaceae</taxon>
        <taxon>Mollisia</taxon>
    </lineage>
</organism>
<protein>
    <submittedName>
        <fullName evidence="1">Uncharacterized protein</fullName>
    </submittedName>
</protein>
<proteinExistence type="predicted"/>
<evidence type="ECO:0000313" key="1">
    <source>
        <dbReference type="EMBL" id="KUJ07803.1"/>
    </source>
</evidence>
<dbReference type="AlphaFoldDB" id="A0A132B6B9"/>
<dbReference type="Proteomes" id="UP000070700">
    <property type="component" value="Unassembled WGS sequence"/>
</dbReference>
<evidence type="ECO:0000313" key="2">
    <source>
        <dbReference type="Proteomes" id="UP000070700"/>
    </source>
</evidence>
<dbReference type="InParanoid" id="A0A132B6B9"/>
<dbReference type="GeneID" id="28823415"/>
<dbReference type="KEGG" id="psco:LY89DRAFT_677584"/>
<dbReference type="RefSeq" id="XP_018062158.1">
    <property type="nucleotide sequence ID" value="XM_018213689.1"/>
</dbReference>
<accession>A0A132B6B9</accession>